<dbReference type="InterPro" id="IPR037682">
    <property type="entry name" value="TonB_C"/>
</dbReference>
<feature type="transmembrane region" description="Helical" evidence="10">
    <location>
        <begin position="92"/>
        <end position="115"/>
    </location>
</feature>
<comment type="caution">
    <text evidence="12">The sequence shown here is derived from an EMBL/GenBank/DDBJ whole genome shotgun (WGS) entry which is preliminary data.</text>
</comment>
<feature type="transmembrane region" description="Helical" evidence="10">
    <location>
        <begin position="6"/>
        <end position="22"/>
    </location>
</feature>
<reference evidence="12" key="2">
    <citation type="submission" date="2021-04" db="EMBL/GenBank/DDBJ databases">
        <authorList>
            <person name="Gilroy R."/>
        </authorList>
    </citation>
    <scope>NUCLEOTIDE SEQUENCE</scope>
    <source>
        <strain evidence="12">B3-3758</strain>
    </source>
</reference>
<reference evidence="12" key="1">
    <citation type="journal article" date="2021" name="PeerJ">
        <title>Extensive microbial diversity within the chicken gut microbiome revealed by metagenomics and culture.</title>
        <authorList>
            <person name="Gilroy R."/>
            <person name="Ravi A."/>
            <person name="Getino M."/>
            <person name="Pursley I."/>
            <person name="Horton D.L."/>
            <person name="Alikhan N.F."/>
            <person name="Baker D."/>
            <person name="Gharbi K."/>
            <person name="Hall N."/>
            <person name="Watson M."/>
            <person name="Adriaenssens E.M."/>
            <person name="Foster-Nyarko E."/>
            <person name="Jarju S."/>
            <person name="Secka A."/>
            <person name="Antonio M."/>
            <person name="Oren A."/>
            <person name="Chaudhuri R.R."/>
            <person name="La Ragione R."/>
            <person name="Hildebrand F."/>
            <person name="Pallen M.J."/>
        </authorList>
    </citation>
    <scope>NUCLEOTIDE SEQUENCE</scope>
    <source>
        <strain evidence="12">B3-3758</strain>
    </source>
</reference>
<evidence type="ECO:0000256" key="4">
    <source>
        <dbReference type="ARBA" id="ARBA00022475"/>
    </source>
</evidence>
<evidence type="ECO:0000256" key="2">
    <source>
        <dbReference type="ARBA" id="ARBA00006555"/>
    </source>
</evidence>
<evidence type="ECO:0000259" key="11">
    <source>
        <dbReference type="PROSITE" id="PS52015"/>
    </source>
</evidence>
<dbReference type="PROSITE" id="PS52015">
    <property type="entry name" value="TONB_CTD"/>
    <property type="match status" value="1"/>
</dbReference>
<protein>
    <submittedName>
        <fullName evidence="12">M56 family metallopeptidase</fullName>
    </submittedName>
</protein>
<evidence type="ECO:0000256" key="8">
    <source>
        <dbReference type="ARBA" id="ARBA00022989"/>
    </source>
</evidence>
<keyword evidence="4" id="KW-1003">Cell membrane</keyword>
<dbReference type="SUPFAM" id="SSF74653">
    <property type="entry name" value="TolA/TonB C-terminal domain"/>
    <property type="match status" value="1"/>
</dbReference>
<evidence type="ECO:0000256" key="3">
    <source>
        <dbReference type="ARBA" id="ARBA00022448"/>
    </source>
</evidence>
<feature type="transmembrane region" description="Helical" evidence="10">
    <location>
        <begin position="264"/>
        <end position="282"/>
    </location>
</feature>
<gene>
    <name evidence="12" type="ORF">H9791_08300</name>
</gene>
<dbReference type="Proteomes" id="UP000824236">
    <property type="component" value="Unassembled WGS sequence"/>
</dbReference>
<dbReference type="EMBL" id="JAHLFO010000114">
    <property type="protein sequence ID" value="MBU3814489.1"/>
    <property type="molecule type" value="Genomic_DNA"/>
</dbReference>
<name>A0A9E2KHS6_9BACE</name>
<keyword evidence="3" id="KW-0813">Transport</keyword>
<evidence type="ECO:0000256" key="7">
    <source>
        <dbReference type="ARBA" id="ARBA00022927"/>
    </source>
</evidence>
<dbReference type="Pfam" id="PF03544">
    <property type="entry name" value="TonB_C"/>
    <property type="match status" value="1"/>
</dbReference>
<evidence type="ECO:0000313" key="13">
    <source>
        <dbReference type="Proteomes" id="UP000824236"/>
    </source>
</evidence>
<comment type="similarity">
    <text evidence="2">Belongs to the TonB family.</text>
</comment>
<feature type="domain" description="TonB C-terminal" evidence="11">
    <location>
        <begin position="344"/>
        <end position="434"/>
    </location>
</feature>
<dbReference type="GO" id="GO:0031992">
    <property type="term" value="F:energy transducer activity"/>
    <property type="evidence" value="ECO:0007669"/>
    <property type="project" value="TreeGrafter"/>
</dbReference>
<dbReference type="CDD" id="cd07341">
    <property type="entry name" value="M56_BlaR1_MecR1_like"/>
    <property type="match status" value="1"/>
</dbReference>
<dbReference type="NCBIfam" id="TIGR01352">
    <property type="entry name" value="tonB_Cterm"/>
    <property type="match status" value="1"/>
</dbReference>
<dbReference type="InterPro" id="IPR006260">
    <property type="entry name" value="TonB/TolA_C"/>
</dbReference>
<keyword evidence="7" id="KW-0653">Protein transport</keyword>
<dbReference type="GO" id="GO:0015031">
    <property type="term" value="P:protein transport"/>
    <property type="evidence" value="ECO:0007669"/>
    <property type="project" value="UniProtKB-KW"/>
</dbReference>
<dbReference type="GO" id="GO:0055085">
    <property type="term" value="P:transmembrane transport"/>
    <property type="evidence" value="ECO:0007669"/>
    <property type="project" value="InterPro"/>
</dbReference>
<sequence length="434" mass="48267">MSDYLLKANIILALLYAFYRLFFYRDTFFKWRRAALLGILAVAVLAPLPWTQMWLSTLPTAHAVGTFTAEVLLPEFIVTPEPSRTGLSLTHLAAWIYGIGVCLLAVRILIQCLAIGQLGRRCPRTEVNGMTIHALPEGEAPFSFFRQIFVCPTGHTPEELDEILVHEQTHARQVHSLDVLAAELACTLGWFNPFVWLWKREVRQNLEYLADKSVLAGGHDRRTYQYHLLGLAYHKAAATIYNNFNVLPLKKRIRMMNKQKSKSIGQLKYLLFVPVAALLAAACAGNQNNKQDTAEGGAMDEIVAVGYGIDSVEKQPAVNMDVTAEDVIEGEVYDMVEQAPQFPGGPQALMKWIGENVRYPVAAQEAGVQGRVICQFVIQADGTVGETKILRGVSPELDAEALRIVKAMPAWTPGMQDGQAVNVRYTLPVTFRLQ</sequence>
<comment type="subcellular location">
    <subcellularLocation>
        <location evidence="1">Cell inner membrane</location>
        <topology evidence="1">Single-pass membrane protein</topology>
        <orientation evidence="1">Periplasmic side</orientation>
    </subcellularLocation>
</comment>
<keyword evidence="5" id="KW-0997">Cell inner membrane</keyword>
<dbReference type="FunFam" id="3.30.1150.10:FF:000002">
    <property type="entry name" value="Energy transducer TonB"/>
    <property type="match status" value="1"/>
</dbReference>
<evidence type="ECO:0000256" key="10">
    <source>
        <dbReference type="SAM" id="Phobius"/>
    </source>
</evidence>
<dbReference type="GO" id="GO:0098797">
    <property type="term" value="C:plasma membrane protein complex"/>
    <property type="evidence" value="ECO:0007669"/>
    <property type="project" value="TreeGrafter"/>
</dbReference>
<feature type="transmembrane region" description="Helical" evidence="10">
    <location>
        <begin position="34"/>
        <end position="50"/>
    </location>
</feature>
<dbReference type="Gene3D" id="3.30.1150.10">
    <property type="match status" value="1"/>
</dbReference>
<dbReference type="Pfam" id="PF05569">
    <property type="entry name" value="Peptidase_M56"/>
    <property type="match status" value="1"/>
</dbReference>
<evidence type="ECO:0000256" key="5">
    <source>
        <dbReference type="ARBA" id="ARBA00022519"/>
    </source>
</evidence>
<keyword evidence="8 10" id="KW-1133">Transmembrane helix</keyword>
<dbReference type="AlphaFoldDB" id="A0A9E2KHS6"/>
<keyword evidence="6 10" id="KW-0812">Transmembrane</keyword>
<dbReference type="InterPro" id="IPR008756">
    <property type="entry name" value="Peptidase_M56"/>
</dbReference>
<dbReference type="InterPro" id="IPR051045">
    <property type="entry name" value="TonB-dependent_transducer"/>
</dbReference>
<evidence type="ECO:0000256" key="1">
    <source>
        <dbReference type="ARBA" id="ARBA00004383"/>
    </source>
</evidence>
<proteinExistence type="inferred from homology"/>
<dbReference type="PANTHER" id="PTHR33446">
    <property type="entry name" value="PROTEIN TONB-RELATED"/>
    <property type="match status" value="1"/>
</dbReference>
<accession>A0A9E2KHS6</accession>
<keyword evidence="9 10" id="KW-0472">Membrane</keyword>
<evidence type="ECO:0000256" key="9">
    <source>
        <dbReference type="ARBA" id="ARBA00023136"/>
    </source>
</evidence>
<evidence type="ECO:0000313" key="12">
    <source>
        <dbReference type="EMBL" id="MBU3814489.1"/>
    </source>
</evidence>
<evidence type="ECO:0000256" key="6">
    <source>
        <dbReference type="ARBA" id="ARBA00022692"/>
    </source>
</evidence>
<dbReference type="PANTHER" id="PTHR33446:SF2">
    <property type="entry name" value="PROTEIN TONB"/>
    <property type="match status" value="1"/>
</dbReference>
<organism evidence="12 13">
    <name type="scientific">Candidatus Bacteroides intestinipullorum</name>
    <dbReference type="NCBI Taxonomy" id="2838471"/>
    <lineage>
        <taxon>Bacteria</taxon>
        <taxon>Pseudomonadati</taxon>
        <taxon>Bacteroidota</taxon>
        <taxon>Bacteroidia</taxon>
        <taxon>Bacteroidales</taxon>
        <taxon>Bacteroidaceae</taxon>
        <taxon>Bacteroides</taxon>
    </lineage>
</organism>